<evidence type="ECO:0000313" key="6">
    <source>
        <dbReference type="EMBL" id="SKA92339.1"/>
    </source>
</evidence>
<protein>
    <recommendedName>
        <fullName evidence="3">Nuclease SbcCD subunit C</fullName>
    </recommendedName>
</protein>
<dbReference type="GO" id="GO:0004527">
    <property type="term" value="F:exonuclease activity"/>
    <property type="evidence" value="ECO:0007669"/>
    <property type="project" value="UniProtKB-KW"/>
</dbReference>
<feature type="coiled-coil region" evidence="4">
    <location>
        <begin position="763"/>
        <end position="812"/>
    </location>
</feature>
<reference evidence="7" key="1">
    <citation type="submission" date="2017-02" db="EMBL/GenBank/DDBJ databases">
        <authorList>
            <person name="Varghese N."/>
            <person name="Submissions S."/>
        </authorList>
    </citation>
    <scope>NUCLEOTIDE SEQUENCE [LARGE SCALE GENOMIC DNA]</scope>
    <source>
        <strain evidence="7">DSM 23966</strain>
    </source>
</reference>
<keyword evidence="6" id="KW-0378">Hydrolase</keyword>
<name>A0A1T4XS09_9BACL</name>
<dbReference type="Pfam" id="PF13476">
    <property type="entry name" value="AAA_23"/>
    <property type="match status" value="1"/>
</dbReference>
<keyword evidence="6" id="KW-0540">Nuclease</keyword>
<accession>A0A1T4XS09</accession>
<feature type="coiled-coil region" evidence="4">
    <location>
        <begin position="280"/>
        <end position="320"/>
    </location>
</feature>
<organism evidence="6 7">
    <name type="scientific">Sporosarcina newyorkensis</name>
    <dbReference type="NCBI Taxonomy" id="759851"/>
    <lineage>
        <taxon>Bacteria</taxon>
        <taxon>Bacillati</taxon>
        <taxon>Bacillota</taxon>
        <taxon>Bacilli</taxon>
        <taxon>Bacillales</taxon>
        <taxon>Caryophanaceae</taxon>
        <taxon>Sporosarcina</taxon>
    </lineage>
</organism>
<dbReference type="AlphaFoldDB" id="A0A1T4XS09"/>
<proteinExistence type="inferred from homology"/>
<dbReference type="PANTHER" id="PTHR32114">
    <property type="entry name" value="ABC TRANSPORTER ABCH.3"/>
    <property type="match status" value="1"/>
</dbReference>
<gene>
    <name evidence="6" type="ORF">SAMN04244570_1294</name>
</gene>
<feature type="domain" description="Rad50/SbcC-type AAA" evidence="5">
    <location>
        <begin position="6"/>
        <end position="205"/>
    </location>
</feature>
<dbReference type="GO" id="GO:0006302">
    <property type="term" value="P:double-strand break repair"/>
    <property type="evidence" value="ECO:0007669"/>
    <property type="project" value="InterPro"/>
</dbReference>
<comment type="subunit">
    <text evidence="2">Heterodimer of SbcC and SbcD.</text>
</comment>
<keyword evidence="7" id="KW-1185">Reference proteome</keyword>
<keyword evidence="4" id="KW-0175">Coiled coil</keyword>
<evidence type="ECO:0000256" key="3">
    <source>
        <dbReference type="ARBA" id="ARBA00013368"/>
    </source>
</evidence>
<sequence>MKPITLNMTAFGPYKDTETVDFRDLKEHRLFVISGKTGAGKTTIFDGICFALYGLASGEDRTDSKALRSQFADDSVQTTVELLFDIHQRRYRVLRQIPYRKRGNKSETSARCELYEVKDEQNIPVVDRQIVTEVNEKIEQLLGFTHAQFSQIMMLPQGEFRKFLTSDTGNKEAIMRKIFKTEPYQKIVDRLKAKKDEAKMEYLRQKQLSDAILHQIPAKLPVRDALLFTELESEYPNFHQLILGLQEEQQYYQTQSVEKHEDYTRFYTFHNDKQKELYSARTTNELFEKLQKRQEDLQRLYAQQDEMTSLEQQLQAAERAAGLEDLEQQVKSNKLEQDKKDRSYQEVVHLLANANEQLANTKASYEQEKVKESDRIAAKEELLRLNGLLPTVTGLAAQRQQLDQLQKKTDQLETQLQQNYQAVEQQQATIISRKIEIEELEGTLEDYELHLDELAALTAIAKQLKFYQERVHELQQLHLQYEAAKEEYEEYASAYRLLEDRWIGNQAVLLAASLKEGEDCPVCGSAHHPAKATGSEEQNVTKQQLDEAKQELASKEQVFHTKSAETRQLQQNLETIKHELDEQDVDFGRDYKAEQTNLENKVAVLRKNRDVLKQKRDAETQVKIAMDKQMAETKKMEQQRNETKSELETKRAVYDHTIASVPEDVREFAALNEQIRMKEAVSQQLEDAWGKIQMQLQEANILRTQMESREQMEKQSVAEMKEKLNRSTLAFKKRLAEEGFTSEESYLKVKLSSSDRQEIRHRLQSYNQTLHTLRASVDELKQSVEGKKLIDLETLEQQVESLKEQYEKAFAHFNQSEGWRKSSEELCEQLESSKSREVGLEKTHGKYTDLYDIVRGQNRLKISFERYIQIEYLERIIQAANIRLRDLSNGQYELVRSDRQETRGKQSGLGIDVHDAYTGQTRDVKTLSGGEKFNASLCLALGMADVIQSFQGAVRMETMFIDEGFGALDEEAIQKAIDTLIALQQSGRMIGVISHIDEMKEAIPATLQVTKLKEGYSKTKFVLS</sequence>
<evidence type="ECO:0000313" key="7">
    <source>
        <dbReference type="Proteomes" id="UP000190042"/>
    </source>
</evidence>
<dbReference type="RefSeq" id="WP_078816947.1">
    <property type="nucleotide sequence ID" value="NZ_FUYJ01000001.1"/>
</dbReference>
<evidence type="ECO:0000256" key="2">
    <source>
        <dbReference type="ARBA" id="ARBA00011322"/>
    </source>
</evidence>
<evidence type="ECO:0000256" key="4">
    <source>
        <dbReference type="SAM" id="Coils"/>
    </source>
</evidence>
<dbReference type="PANTHER" id="PTHR32114:SF2">
    <property type="entry name" value="ABC TRANSPORTER ABCH.3"/>
    <property type="match status" value="1"/>
</dbReference>
<comment type="similarity">
    <text evidence="1">Belongs to the SMC family. SbcC subfamily.</text>
</comment>
<dbReference type="Pfam" id="PF13558">
    <property type="entry name" value="SbcC_Walker_B"/>
    <property type="match status" value="1"/>
</dbReference>
<evidence type="ECO:0000259" key="5">
    <source>
        <dbReference type="Pfam" id="PF13476"/>
    </source>
</evidence>
<dbReference type="EMBL" id="FUYJ01000001">
    <property type="protein sequence ID" value="SKA92339.1"/>
    <property type="molecule type" value="Genomic_DNA"/>
</dbReference>
<dbReference type="InterPro" id="IPR038729">
    <property type="entry name" value="Rad50/SbcC_AAA"/>
</dbReference>
<feature type="coiled-coil region" evidence="4">
    <location>
        <begin position="538"/>
        <end position="688"/>
    </location>
</feature>
<dbReference type="GO" id="GO:0016887">
    <property type="term" value="F:ATP hydrolysis activity"/>
    <property type="evidence" value="ECO:0007669"/>
    <property type="project" value="InterPro"/>
</dbReference>
<dbReference type="Proteomes" id="UP000190042">
    <property type="component" value="Unassembled WGS sequence"/>
</dbReference>
<evidence type="ECO:0000256" key="1">
    <source>
        <dbReference type="ARBA" id="ARBA00006930"/>
    </source>
</evidence>
<feature type="coiled-coil region" evidence="4">
    <location>
        <begin position="348"/>
        <end position="501"/>
    </location>
</feature>
<keyword evidence="6" id="KW-0269">Exonuclease</keyword>
<dbReference type="SUPFAM" id="SSF52540">
    <property type="entry name" value="P-loop containing nucleoside triphosphate hydrolases"/>
    <property type="match status" value="1"/>
</dbReference>
<dbReference type="Gene3D" id="3.40.50.300">
    <property type="entry name" value="P-loop containing nucleotide triphosphate hydrolases"/>
    <property type="match status" value="2"/>
</dbReference>
<dbReference type="InterPro" id="IPR027417">
    <property type="entry name" value="P-loop_NTPase"/>
</dbReference>